<gene>
    <name evidence="2" type="ORF">GMA6_94</name>
</gene>
<protein>
    <submittedName>
        <fullName evidence="2">Uncharacterized protein</fullName>
    </submittedName>
</protein>
<dbReference type="Proteomes" id="UP000203886">
    <property type="component" value="Segment"/>
</dbReference>
<name>A0A0K0NKW4_9CAUD</name>
<evidence type="ECO:0000313" key="2">
    <source>
        <dbReference type="EMBL" id="AKL88375.1"/>
    </source>
</evidence>
<dbReference type="RefSeq" id="YP_009273576.1">
    <property type="nucleotide sequence ID" value="NC_030906.1"/>
</dbReference>
<evidence type="ECO:0000256" key="1">
    <source>
        <dbReference type="SAM" id="Phobius"/>
    </source>
</evidence>
<dbReference type="GeneID" id="28801144"/>
<keyword evidence="1" id="KW-0812">Transmembrane</keyword>
<reference evidence="2 3" key="1">
    <citation type="journal article" date="2015" name="PLoS ONE">
        <title>Lysis to Kill: Evaluation of the Lytic Abilities, and Genomics of Nine Bacteriophages Infective for Gordonia spp. and Their Potential Use in Activated Sludge Foam Biocontrol.</title>
        <authorList>
            <person name="Dyson Z.A."/>
            <person name="Tucci J."/>
            <person name="Seviour R.J."/>
            <person name="Petrovski S."/>
        </authorList>
    </citation>
    <scope>NUCLEOTIDE SEQUENCE [LARGE SCALE GENOMIC DNA]</scope>
</reference>
<dbReference type="KEGG" id="vg:28801144"/>
<feature type="transmembrane region" description="Helical" evidence="1">
    <location>
        <begin position="6"/>
        <end position="23"/>
    </location>
</feature>
<keyword evidence="3" id="KW-1185">Reference proteome</keyword>
<organism evidence="2 3">
    <name type="scientific">Gordonia phage GMA6</name>
    <dbReference type="NCBI Taxonomy" id="1647285"/>
    <lineage>
        <taxon>Viruses</taxon>
        <taxon>Duplodnaviria</taxon>
        <taxon>Heunggongvirae</taxon>
        <taxon>Uroviricota</taxon>
        <taxon>Caudoviricetes</taxon>
        <taxon>Bendigovirus</taxon>
        <taxon>Bendigovirus GMA6</taxon>
    </lineage>
</organism>
<dbReference type="EMBL" id="KR063280">
    <property type="protein sequence ID" value="AKL88375.1"/>
    <property type="molecule type" value="Genomic_DNA"/>
</dbReference>
<evidence type="ECO:0000313" key="3">
    <source>
        <dbReference type="Proteomes" id="UP000203886"/>
    </source>
</evidence>
<keyword evidence="1" id="KW-1133">Transmembrane helix</keyword>
<sequence length="54" mass="6538">MTLFWLVVGSILVHSALYVFLLRSQEKNALMYRWFERVFERIAKTLFGWIDREG</sequence>
<accession>A0A0K0NKW4</accession>
<proteinExistence type="predicted"/>
<keyword evidence="1" id="KW-0472">Membrane</keyword>